<dbReference type="Proteomes" id="UP000536262">
    <property type="component" value="Unassembled WGS sequence"/>
</dbReference>
<keyword evidence="4" id="KW-1185">Reference proteome</keyword>
<dbReference type="InterPro" id="IPR012914">
    <property type="entry name" value="PucR_dom"/>
</dbReference>
<evidence type="ECO:0000259" key="1">
    <source>
        <dbReference type="Pfam" id="PF07905"/>
    </source>
</evidence>
<dbReference type="InterPro" id="IPR042070">
    <property type="entry name" value="PucR_C-HTH_sf"/>
</dbReference>
<dbReference type="AlphaFoldDB" id="A0A7X0KMN9"/>
<sequence>MLHASNSFPCLRWTYGALERTTLHHGTHARSPPSRVPMLSLLEILDWDILSGHTVIAGSGSLSVDIRSVTVIDAPDAVNWVKPHEFVVTSTYPVQQSPDALVSLIEQLAARNAAGLGVKLTRYLRELPDNACRRAEELGFPIISLPGPLAWSDLIGRVFSHGGQQQGKEAAYLSAIYRAFSQHRTGIGSLRELFELVAGFVNLPVVLALETEAGFQLESRGVTAAEAETLAEALIEGAATGAQPDDMPLRMTVGGTKVAVARSGMGANGGGMVAVVEREQSASEPDLECLRLSVHLLQTLVDANAGMRASLASNAKLLGDLLDPMLSREARNVLIAKALPPAHGWHAVVVRIFDADTLDGALLTLRLRQFSRRHKALLREEESGGEYVIAVPAPGLDPRSSEAVLRELHQVFERQLEHAPGFLYGLGQSGPAALSDAATLRHEANQAMTFGVRLNGFNRISRHEDMLLLRLLAHPAVIEESRPGFLRLLEPLLAMGEQGTTLMETLKVWLREDESMPRTAELLGLHVNTVRQRLERCRAVLNLTDFRTDTRLRLYAALQLLPLLTNAES</sequence>
<dbReference type="PANTHER" id="PTHR33744:SF7">
    <property type="entry name" value="PUCR FAMILY TRANSCRIPTIONAL REGULATOR"/>
    <property type="match status" value="1"/>
</dbReference>
<reference evidence="3 4" key="1">
    <citation type="submission" date="2020-08" db="EMBL/GenBank/DDBJ databases">
        <title>Genomic Encyclopedia of Type Strains, Phase IV (KMG-IV): sequencing the most valuable type-strain genomes for metagenomic binning, comparative biology and taxonomic classification.</title>
        <authorList>
            <person name="Goeker M."/>
        </authorList>
    </citation>
    <scope>NUCLEOTIDE SEQUENCE [LARGE SCALE GENOMIC DNA]</scope>
    <source>
        <strain evidence="3 4">DSM 7051</strain>
    </source>
</reference>
<dbReference type="RefSeq" id="WP_184700559.1">
    <property type="nucleotide sequence ID" value="NZ_BAABEG010000002.1"/>
</dbReference>
<evidence type="ECO:0000313" key="3">
    <source>
        <dbReference type="EMBL" id="MBB6356249.1"/>
    </source>
</evidence>
<dbReference type="EMBL" id="JACHOU010000012">
    <property type="protein sequence ID" value="MBB6356249.1"/>
    <property type="molecule type" value="Genomic_DNA"/>
</dbReference>
<evidence type="ECO:0000313" key="4">
    <source>
        <dbReference type="Proteomes" id="UP000536262"/>
    </source>
</evidence>
<name>A0A7X0KMN9_9HYPH</name>
<dbReference type="Pfam" id="PF13556">
    <property type="entry name" value="HTH_30"/>
    <property type="match status" value="1"/>
</dbReference>
<feature type="domain" description="PucR C-terminal helix-turn-helix" evidence="2">
    <location>
        <begin position="502"/>
        <end position="559"/>
    </location>
</feature>
<dbReference type="InterPro" id="IPR051448">
    <property type="entry name" value="CdaR-like_regulators"/>
</dbReference>
<accession>A0A7X0KMN9</accession>
<organism evidence="3 4">
    <name type="scientific">Aminobacter aganoensis</name>
    <dbReference type="NCBI Taxonomy" id="83264"/>
    <lineage>
        <taxon>Bacteria</taxon>
        <taxon>Pseudomonadati</taxon>
        <taxon>Pseudomonadota</taxon>
        <taxon>Alphaproteobacteria</taxon>
        <taxon>Hyphomicrobiales</taxon>
        <taxon>Phyllobacteriaceae</taxon>
        <taxon>Aminobacter</taxon>
    </lineage>
</organism>
<proteinExistence type="predicted"/>
<dbReference type="Pfam" id="PF07905">
    <property type="entry name" value="PucR"/>
    <property type="match status" value="1"/>
</dbReference>
<feature type="domain" description="Purine catabolism PurC-like" evidence="1">
    <location>
        <begin position="43"/>
        <end position="160"/>
    </location>
</feature>
<gene>
    <name evidence="3" type="ORF">GGR00_004057</name>
</gene>
<dbReference type="InterPro" id="IPR025736">
    <property type="entry name" value="PucR_C-HTH_dom"/>
</dbReference>
<protein>
    <submittedName>
        <fullName evidence="3">Purine catabolism regulator</fullName>
    </submittedName>
</protein>
<comment type="caution">
    <text evidence="3">The sequence shown here is derived from an EMBL/GenBank/DDBJ whole genome shotgun (WGS) entry which is preliminary data.</text>
</comment>
<evidence type="ECO:0000259" key="2">
    <source>
        <dbReference type="Pfam" id="PF13556"/>
    </source>
</evidence>
<dbReference type="Gene3D" id="1.10.10.2840">
    <property type="entry name" value="PucR C-terminal helix-turn-helix domain"/>
    <property type="match status" value="1"/>
</dbReference>
<dbReference type="PANTHER" id="PTHR33744">
    <property type="entry name" value="CARBOHYDRATE DIACID REGULATOR"/>
    <property type="match status" value="1"/>
</dbReference>